<name>A0A0A9TJ20_ARUDO</name>
<accession>A0A0A9TJ20</accession>
<protein>
    <submittedName>
        <fullName evidence="1">Uncharacterized protein</fullName>
    </submittedName>
</protein>
<dbReference type="EMBL" id="GBRH01282248">
    <property type="protein sequence ID" value="JAD15647.1"/>
    <property type="molecule type" value="Transcribed_RNA"/>
</dbReference>
<evidence type="ECO:0000313" key="1">
    <source>
        <dbReference type="EMBL" id="JAD15647.1"/>
    </source>
</evidence>
<organism evidence="1">
    <name type="scientific">Arundo donax</name>
    <name type="common">Giant reed</name>
    <name type="synonym">Donax arundinaceus</name>
    <dbReference type="NCBI Taxonomy" id="35708"/>
    <lineage>
        <taxon>Eukaryota</taxon>
        <taxon>Viridiplantae</taxon>
        <taxon>Streptophyta</taxon>
        <taxon>Embryophyta</taxon>
        <taxon>Tracheophyta</taxon>
        <taxon>Spermatophyta</taxon>
        <taxon>Magnoliopsida</taxon>
        <taxon>Liliopsida</taxon>
        <taxon>Poales</taxon>
        <taxon>Poaceae</taxon>
        <taxon>PACMAD clade</taxon>
        <taxon>Arundinoideae</taxon>
        <taxon>Arundineae</taxon>
        <taxon>Arundo</taxon>
    </lineage>
</organism>
<dbReference type="AlphaFoldDB" id="A0A0A9TJ20"/>
<reference evidence="1" key="1">
    <citation type="submission" date="2014-09" db="EMBL/GenBank/DDBJ databases">
        <authorList>
            <person name="Magalhaes I.L.F."/>
            <person name="Oliveira U."/>
            <person name="Santos F.R."/>
            <person name="Vidigal T.H.D.A."/>
            <person name="Brescovit A.D."/>
            <person name="Santos A.J."/>
        </authorList>
    </citation>
    <scope>NUCLEOTIDE SEQUENCE</scope>
    <source>
        <tissue evidence="1">Shoot tissue taken approximately 20 cm above the soil surface</tissue>
    </source>
</reference>
<proteinExistence type="predicted"/>
<sequence>MPMVYPNVLDPKSCHLL</sequence>
<reference evidence="1" key="2">
    <citation type="journal article" date="2015" name="Data Brief">
        <title>Shoot transcriptome of the giant reed, Arundo donax.</title>
        <authorList>
            <person name="Barrero R.A."/>
            <person name="Guerrero F.D."/>
            <person name="Moolhuijzen P."/>
            <person name="Goolsby J.A."/>
            <person name="Tidwell J."/>
            <person name="Bellgard S.E."/>
            <person name="Bellgard M.I."/>
        </authorList>
    </citation>
    <scope>NUCLEOTIDE SEQUENCE</scope>
    <source>
        <tissue evidence="1">Shoot tissue taken approximately 20 cm above the soil surface</tissue>
    </source>
</reference>